<protein>
    <submittedName>
        <fullName evidence="1">Uncharacterized protein</fullName>
    </submittedName>
</protein>
<proteinExistence type="predicted"/>
<dbReference type="EMBL" id="GU943102">
    <property type="protein sequence ID" value="ADD95828.1"/>
    <property type="molecule type" value="Genomic_DNA"/>
</dbReference>
<evidence type="ECO:0000313" key="1">
    <source>
        <dbReference type="EMBL" id="ADD95828.1"/>
    </source>
</evidence>
<reference evidence="1" key="1">
    <citation type="journal article" date="2010" name="ISME J.">
        <title>Metagenome of the Mediterranean deep chlorophyll maximum studied by direct and fosmid library 454 pyrosequencing.</title>
        <authorList>
            <person name="Ghai R."/>
            <person name="Martin-Cuadrado A.B."/>
            <person name="Molto A.G."/>
            <person name="Heredia I.G."/>
            <person name="Cabrera R."/>
            <person name="Martin J."/>
            <person name="Verdu M."/>
            <person name="Deschamps P."/>
            <person name="Moreira D."/>
            <person name="Lopez-Garcia P."/>
            <person name="Mira A."/>
            <person name="Rodriguez-Valera F."/>
        </authorList>
    </citation>
    <scope>NUCLEOTIDE SEQUENCE</scope>
</reference>
<name>D6PJC7_9ZZZZ</name>
<organism evidence="1">
    <name type="scientific">uncultured organism MedDCM-OCT-S09-C171</name>
    <dbReference type="NCBI Taxonomy" id="743644"/>
    <lineage>
        <taxon>unclassified sequences</taxon>
        <taxon>environmental samples</taxon>
    </lineage>
</organism>
<dbReference type="AlphaFoldDB" id="D6PJC7"/>
<accession>D6PJC7</accession>
<sequence length="55" mass="6477">MFYYSNEPQSVDINDLVDAAISRIENLRMDITEAVDHFDGSEYYAQMYLEQNFCT</sequence>